<evidence type="ECO:0000313" key="4">
    <source>
        <dbReference type="Proteomes" id="UP000009234"/>
    </source>
</evidence>
<evidence type="ECO:0000256" key="1">
    <source>
        <dbReference type="ARBA" id="ARBA00022679"/>
    </source>
</evidence>
<comment type="similarity">
    <text evidence="2">Belongs to the UPP synthase family. Z-FPP synthase subfamily.</text>
</comment>
<dbReference type="InterPro" id="IPR036424">
    <property type="entry name" value="UPP_synth-like_sf"/>
</dbReference>
<reference evidence="4" key="1">
    <citation type="submission" date="2011-05" db="EMBL/GenBank/DDBJ databases">
        <title>Complete sequence of Desulfotomaculum ruminis DSM 2154.</title>
        <authorList>
            <person name="Lucas S."/>
            <person name="Copeland A."/>
            <person name="Lapidus A."/>
            <person name="Cheng J.-F."/>
            <person name="Goodwin L."/>
            <person name="Pitluck S."/>
            <person name="Lu M."/>
            <person name="Detter J.C."/>
            <person name="Han C."/>
            <person name="Tapia R."/>
            <person name="Land M."/>
            <person name="Hauser L."/>
            <person name="Kyrpides N."/>
            <person name="Ivanova N."/>
            <person name="Mikhailova N."/>
            <person name="Pagani I."/>
            <person name="Stams A.J.M."/>
            <person name="Plugge C.M."/>
            <person name="Muyzer G."/>
            <person name="Kuever J."/>
            <person name="Parshina S.N."/>
            <person name="Ivanova A.E."/>
            <person name="Nazina T.N."/>
            <person name="Brambilla E."/>
            <person name="Spring S."/>
            <person name="Klenk H.-P."/>
            <person name="Woyke T."/>
        </authorList>
    </citation>
    <scope>NUCLEOTIDE SEQUENCE [LARGE SCALE GENOMIC DNA]</scope>
    <source>
        <strain evidence="4">ATCC 23193 / DSM 2154 / NCIB 8452 / DL</strain>
    </source>
</reference>
<dbReference type="PANTHER" id="PTHR10291:SF43">
    <property type="entry name" value="DEHYDRODOLICHYL DIPHOSPHATE SYNTHASE COMPLEX SUBUNIT DHDDS"/>
    <property type="match status" value="1"/>
</dbReference>
<sequence length="217" mass="24768">MTSKFKRLPKHIGVIPDGNRRWAQAQGLLKEQGYAHGINPGFMLYETCLELGIPELTFYGFTQDNTKRPSVQKQAFQKACVDAVMTLANRDASLLVIGNTNSPQFPEELLPFTTRKVFGQGLIKINFLVNYGWKWDLTHGFNSGSSGDIHNSIASSDISRIDLIIRWGGRRRLSGFLPVQSIYADFYVVDHFWPDFEQKHFYEALKWYEEQDITLGG</sequence>
<dbReference type="AlphaFoldDB" id="F6DPY2"/>
<dbReference type="STRING" id="696281.Desru_2594"/>
<keyword evidence="1 3" id="KW-0808">Transferase</keyword>
<dbReference type="Proteomes" id="UP000009234">
    <property type="component" value="Chromosome"/>
</dbReference>
<dbReference type="Gene3D" id="3.40.1180.10">
    <property type="entry name" value="Decaprenyl diphosphate synthase-like"/>
    <property type="match status" value="1"/>
</dbReference>
<evidence type="ECO:0000313" key="3">
    <source>
        <dbReference type="EMBL" id="AEG60821.1"/>
    </source>
</evidence>
<dbReference type="InterPro" id="IPR001441">
    <property type="entry name" value="UPP_synth-like"/>
</dbReference>
<dbReference type="OrthoDB" id="4191603at2"/>
<dbReference type="EMBL" id="CP002780">
    <property type="protein sequence ID" value="AEG60821.1"/>
    <property type="molecule type" value="Genomic_DNA"/>
</dbReference>
<accession>F6DPY2</accession>
<keyword evidence="4" id="KW-1185">Reference proteome</keyword>
<dbReference type="RefSeq" id="WP_013842577.1">
    <property type="nucleotide sequence ID" value="NC_015589.1"/>
</dbReference>
<protein>
    <submittedName>
        <fullName evidence="3">Di-trans-poly-cis-decaprenylcistransferase</fullName>
    </submittedName>
</protein>
<dbReference type="GO" id="GO:0016094">
    <property type="term" value="P:polyprenol biosynthetic process"/>
    <property type="evidence" value="ECO:0007669"/>
    <property type="project" value="TreeGrafter"/>
</dbReference>
<name>F6DPY2_DESRL</name>
<dbReference type="KEGG" id="dru:Desru_2594"/>
<organism evidence="3 4">
    <name type="scientific">Desulforamulus ruminis (strain ATCC 23193 / DSM 2154 / NCIMB 8452 / DL)</name>
    <name type="common">Desulfotomaculum ruminis</name>
    <dbReference type="NCBI Taxonomy" id="696281"/>
    <lineage>
        <taxon>Bacteria</taxon>
        <taxon>Bacillati</taxon>
        <taxon>Bacillota</taxon>
        <taxon>Clostridia</taxon>
        <taxon>Eubacteriales</taxon>
        <taxon>Peptococcaceae</taxon>
        <taxon>Desulforamulus</taxon>
    </lineage>
</organism>
<dbReference type="GO" id="GO:0045547">
    <property type="term" value="F:ditrans,polycis-polyprenyl diphosphate synthase [(2E,6E)-farnesyl diphosphate specific] activity"/>
    <property type="evidence" value="ECO:0007669"/>
    <property type="project" value="TreeGrafter"/>
</dbReference>
<dbReference type="Pfam" id="PF01255">
    <property type="entry name" value="Prenyltransf"/>
    <property type="match status" value="1"/>
</dbReference>
<dbReference type="eggNOG" id="COG0020">
    <property type="taxonomic scope" value="Bacteria"/>
</dbReference>
<dbReference type="CDD" id="cd00475">
    <property type="entry name" value="Cis_IPPS"/>
    <property type="match status" value="1"/>
</dbReference>
<dbReference type="HOGENOM" id="CLU_038505_1_1_9"/>
<proteinExistence type="inferred from homology"/>
<gene>
    <name evidence="3" type="ordered locus">Desru_2594</name>
</gene>
<dbReference type="SUPFAM" id="SSF64005">
    <property type="entry name" value="Undecaprenyl diphosphate synthase"/>
    <property type="match status" value="1"/>
</dbReference>
<evidence type="ECO:0000256" key="2">
    <source>
        <dbReference type="ARBA" id="ARBA00038453"/>
    </source>
</evidence>
<reference evidence="3 4" key="2">
    <citation type="journal article" date="2012" name="Stand. Genomic Sci.">
        <title>Complete genome sequence of the sulfate-reducing firmicute Desulfotomaculum ruminis type strain (DL(T)).</title>
        <authorList>
            <person name="Spring S."/>
            <person name="Visser M."/>
            <person name="Lu M."/>
            <person name="Copeland A."/>
            <person name="Lapidus A."/>
            <person name="Lucas S."/>
            <person name="Cheng J.F."/>
            <person name="Han C."/>
            <person name="Tapia R."/>
            <person name="Goodwin L.A."/>
            <person name="Pitluck S."/>
            <person name="Ivanova N."/>
            <person name="Land M."/>
            <person name="Hauser L."/>
            <person name="Larimer F."/>
            <person name="Rohde M."/>
            <person name="Goker M."/>
            <person name="Detter J.C."/>
            <person name="Kyrpides N.C."/>
            <person name="Woyke T."/>
            <person name="Schaap P.J."/>
            <person name="Plugge C.M."/>
            <person name="Muyzer G."/>
            <person name="Kuever J."/>
            <person name="Pereira I.A."/>
            <person name="Parshina S.N."/>
            <person name="Bernier-Latmani R."/>
            <person name="Stams A.J."/>
            <person name="Klenk H.P."/>
        </authorList>
    </citation>
    <scope>NUCLEOTIDE SEQUENCE [LARGE SCALE GENOMIC DNA]</scope>
    <source>
        <strain evidence="4">ATCC 23193 / DSM 2154 / NCIB 8452 / DL</strain>
    </source>
</reference>
<dbReference type="PANTHER" id="PTHR10291">
    <property type="entry name" value="DEHYDRODOLICHYL DIPHOSPHATE SYNTHASE FAMILY MEMBER"/>
    <property type="match status" value="1"/>
</dbReference>